<accession>A0A5B0PMV6</accession>
<protein>
    <submittedName>
        <fullName evidence="2">Uncharacterized protein</fullName>
    </submittedName>
</protein>
<dbReference type="AlphaFoldDB" id="A0A5B0PMV6"/>
<dbReference type="Proteomes" id="UP000325313">
    <property type="component" value="Unassembled WGS sequence"/>
</dbReference>
<dbReference type="Proteomes" id="UP000324748">
    <property type="component" value="Unassembled WGS sequence"/>
</dbReference>
<comment type="caution">
    <text evidence="2">The sequence shown here is derived from an EMBL/GenBank/DDBJ whole genome shotgun (WGS) entry which is preliminary data.</text>
</comment>
<evidence type="ECO:0000313" key="2">
    <source>
        <dbReference type="EMBL" id="KAA1102977.1"/>
    </source>
</evidence>
<sequence length="82" mass="9053">MLHKEKFWLASSSVFSQGADQRAVEIEIPDKIPCGPSAILMPVELSLIVHGAPAKSSWRVAMKREATRFYEPTGCTAQFVFG</sequence>
<gene>
    <name evidence="2" type="ORF">PGT21_002692</name>
    <name evidence="1" type="ORF">PGTUg99_019618</name>
</gene>
<organism evidence="2 3">
    <name type="scientific">Puccinia graminis f. sp. tritici</name>
    <dbReference type="NCBI Taxonomy" id="56615"/>
    <lineage>
        <taxon>Eukaryota</taxon>
        <taxon>Fungi</taxon>
        <taxon>Dikarya</taxon>
        <taxon>Basidiomycota</taxon>
        <taxon>Pucciniomycotina</taxon>
        <taxon>Pucciniomycetes</taxon>
        <taxon>Pucciniales</taxon>
        <taxon>Pucciniaceae</taxon>
        <taxon>Puccinia</taxon>
    </lineage>
</organism>
<proteinExistence type="predicted"/>
<dbReference type="EMBL" id="VDEP01000513">
    <property type="protein sequence ID" value="KAA1064364.1"/>
    <property type="molecule type" value="Genomic_DNA"/>
</dbReference>
<evidence type="ECO:0000313" key="1">
    <source>
        <dbReference type="EMBL" id="KAA1064364.1"/>
    </source>
</evidence>
<evidence type="ECO:0000313" key="3">
    <source>
        <dbReference type="Proteomes" id="UP000324748"/>
    </source>
</evidence>
<reference evidence="3 4" key="1">
    <citation type="submission" date="2019-05" db="EMBL/GenBank/DDBJ databases">
        <title>Emergence of the Ug99 lineage of the wheat stem rust pathogen through somatic hybridization.</title>
        <authorList>
            <person name="Li F."/>
            <person name="Upadhyaya N.M."/>
            <person name="Sperschneider J."/>
            <person name="Matny O."/>
            <person name="Nguyen-Phuc H."/>
            <person name="Mago R."/>
            <person name="Raley C."/>
            <person name="Miller M.E."/>
            <person name="Silverstein K.A.T."/>
            <person name="Henningsen E."/>
            <person name="Hirsch C.D."/>
            <person name="Visser B."/>
            <person name="Pretorius Z.A."/>
            <person name="Steffenson B.J."/>
            <person name="Schwessinger B."/>
            <person name="Dodds P.N."/>
            <person name="Figueroa M."/>
        </authorList>
    </citation>
    <scope>NUCLEOTIDE SEQUENCE [LARGE SCALE GENOMIC DNA]</scope>
    <source>
        <strain evidence="2">21-0</strain>
        <strain evidence="1 4">Ug99</strain>
    </source>
</reference>
<keyword evidence="3" id="KW-1185">Reference proteome</keyword>
<name>A0A5B0PMV6_PUCGR</name>
<evidence type="ECO:0000313" key="4">
    <source>
        <dbReference type="Proteomes" id="UP000325313"/>
    </source>
</evidence>
<dbReference type="EMBL" id="VSWC01000042">
    <property type="protein sequence ID" value="KAA1102977.1"/>
    <property type="molecule type" value="Genomic_DNA"/>
</dbReference>